<keyword evidence="3" id="KW-1185">Reference proteome</keyword>
<dbReference type="OrthoDB" id="9801454at2"/>
<dbReference type="SMART" id="SM00852">
    <property type="entry name" value="MoCF_biosynth"/>
    <property type="match status" value="1"/>
</dbReference>
<dbReference type="SUPFAM" id="SSF53218">
    <property type="entry name" value="Molybdenum cofactor biosynthesis proteins"/>
    <property type="match status" value="1"/>
</dbReference>
<dbReference type="EMBL" id="FOUU01000001">
    <property type="protein sequence ID" value="SFM41440.1"/>
    <property type="molecule type" value="Genomic_DNA"/>
</dbReference>
<dbReference type="InterPro" id="IPR050101">
    <property type="entry name" value="CinA"/>
</dbReference>
<dbReference type="RefSeq" id="WP_093392643.1">
    <property type="nucleotide sequence ID" value="NZ_FOUU01000001.1"/>
</dbReference>
<dbReference type="STRING" id="39841.SAMN05660836_00126"/>
<evidence type="ECO:0000259" key="1">
    <source>
        <dbReference type="SMART" id="SM00852"/>
    </source>
</evidence>
<proteinExistence type="predicted"/>
<dbReference type="PANTHER" id="PTHR13939">
    <property type="entry name" value="NICOTINAMIDE-NUCLEOTIDE AMIDOHYDROLASE PNCC"/>
    <property type="match status" value="1"/>
</dbReference>
<evidence type="ECO:0000313" key="2">
    <source>
        <dbReference type="EMBL" id="SFM41440.1"/>
    </source>
</evidence>
<dbReference type="Gene3D" id="3.40.980.10">
    <property type="entry name" value="MoaB/Mog-like domain"/>
    <property type="match status" value="1"/>
</dbReference>
<name>A0A1I4QP00_9BACT</name>
<organism evidence="2 3">
    <name type="scientific">Thermodesulforhabdus norvegica</name>
    <dbReference type="NCBI Taxonomy" id="39841"/>
    <lineage>
        <taxon>Bacteria</taxon>
        <taxon>Pseudomonadati</taxon>
        <taxon>Thermodesulfobacteriota</taxon>
        <taxon>Syntrophobacteria</taxon>
        <taxon>Syntrophobacterales</taxon>
        <taxon>Thermodesulforhabdaceae</taxon>
        <taxon>Thermodesulforhabdus</taxon>
    </lineage>
</organism>
<protein>
    <submittedName>
        <fullName evidence="2">Predicted nucleotide-utilizing enzyme</fullName>
    </submittedName>
</protein>
<sequence length="247" mass="27796">MKSAVVTVGNELIYGERSDDNRTWMLSILKEKGLPAGLALTLPDDENSIALWINVLKDKGYGPVFVSGGIGGTHDDRTRQGIALGLGRPLICHEECFKILQKRYGRNFSEQRQRMAWLPQGSMLIPNEIGAPGFYVDEVYAFPGFPEMLRPMFIWVLDRLVKRPGERWLVREWHLPLSEGVIAADVERFVEKHPALSVGLYPHIGEKGSEVTVRLRFRPGDEKAVEEFTALIETYAVIGERKGGGYK</sequence>
<evidence type="ECO:0000313" key="3">
    <source>
        <dbReference type="Proteomes" id="UP000199611"/>
    </source>
</evidence>
<feature type="domain" description="MoaB/Mog" evidence="1">
    <location>
        <begin position="4"/>
        <end position="164"/>
    </location>
</feature>
<dbReference type="Pfam" id="PF00994">
    <property type="entry name" value="MoCF_biosynth"/>
    <property type="match status" value="1"/>
</dbReference>
<dbReference type="PANTHER" id="PTHR13939:SF0">
    <property type="entry name" value="NMN AMIDOHYDROLASE-LIKE PROTEIN YFAY"/>
    <property type="match status" value="1"/>
</dbReference>
<reference evidence="2 3" key="1">
    <citation type="submission" date="2016-10" db="EMBL/GenBank/DDBJ databases">
        <authorList>
            <person name="de Groot N.N."/>
        </authorList>
    </citation>
    <scope>NUCLEOTIDE SEQUENCE [LARGE SCALE GENOMIC DNA]</scope>
    <source>
        <strain evidence="2 3">DSM 9990</strain>
    </source>
</reference>
<dbReference type="AlphaFoldDB" id="A0A1I4QP00"/>
<accession>A0A1I4QP00</accession>
<dbReference type="Proteomes" id="UP000199611">
    <property type="component" value="Unassembled WGS sequence"/>
</dbReference>
<gene>
    <name evidence="2" type="ORF">SAMN05660836_00126</name>
</gene>
<dbReference type="InterPro" id="IPR036425">
    <property type="entry name" value="MoaB/Mog-like_dom_sf"/>
</dbReference>
<dbReference type="InterPro" id="IPR001453">
    <property type="entry name" value="MoaB/Mog_dom"/>
</dbReference>